<name>A0A6C0DHH0_9ZZZZ</name>
<accession>A0A6C0DHH0</accession>
<proteinExistence type="predicted"/>
<dbReference type="InterPro" id="IPR001251">
    <property type="entry name" value="CRAL-TRIO_dom"/>
</dbReference>
<feature type="domain" description="CRAL-TRIO" evidence="1">
    <location>
        <begin position="48"/>
        <end position="126"/>
    </location>
</feature>
<evidence type="ECO:0000259" key="1">
    <source>
        <dbReference type="Pfam" id="PF13716"/>
    </source>
</evidence>
<reference evidence="2" key="1">
    <citation type="journal article" date="2020" name="Nature">
        <title>Giant virus diversity and host interactions through global metagenomics.</title>
        <authorList>
            <person name="Schulz F."/>
            <person name="Roux S."/>
            <person name="Paez-Espino D."/>
            <person name="Jungbluth S."/>
            <person name="Walsh D.A."/>
            <person name="Denef V.J."/>
            <person name="McMahon K.D."/>
            <person name="Konstantinidis K.T."/>
            <person name="Eloe-Fadrosh E.A."/>
            <person name="Kyrpides N.C."/>
            <person name="Woyke T."/>
        </authorList>
    </citation>
    <scope>NUCLEOTIDE SEQUENCE</scope>
    <source>
        <strain evidence="2">GVMAG-M-3300023174-176</strain>
    </source>
</reference>
<dbReference type="Pfam" id="PF13716">
    <property type="entry name" value="CRAL_TRIO_2"/>
    <property type="match status" value="1"/>
</dbReference>
<sequence length="160" mass="18737">MCDLCRANPNTHSFEKITEQGGTHVFYTSFQHLLDYSHFPSVRNHIEISLAPVNGKPWAWIIDCKYLESKHLILIQFAIQMIKYLRREHTRFLQNIYILNGGLLVKIALKTLMPFVDRTFNQSIIMIEGGRLDILMRLEGLGWSLKESEPIMNRLLTEYK</sequence>
<organism evidence="2">
    <name type="scientific">viral metagenome</name>
    <dbReference type="NCBI Taxonomy" id="1070528"/>
    <lineage>
        <taxon>unclassified sequences</taxon>
        <taxon>metagenomes</taxon>
        <taxon>organismal metagenomes</taxon>
    </lineage>
</organism>
<dbReference type="AlphaFoldDB" id="A0A6C0DHH0"/>
<dbReference type="InterPro" id="IPR036865">
    <property type="entry name" value="CRAL-TRIO_dom_sf"/>
</dbReference>
<dbReference type="EMBL" id="MN739613">
    <property type="protein sequence ID" value="QHT15700.1"/>
    <property type="molecule type" value="Genomic_DNA"/>
</dbReference>
<evidence type="ECO:0000313" key="2">
    <source>
        <dbReference type="EMBL" id="QHT15700.1"/>
    </source>
</evidence>
<dbReference type="Gene3D" id="3.40.525.10">
    <property type="entry name" value="CRAL-TRIO lipid binding domain"/>
    <property type="match status" value="1"/>
</dbReference>
<protein>
    <recommendedName>
        <fullName evidence="1">CRAL-TRIO domain-containing protein</fullName>
    </recommendedName>
</protein>
<dbReference type="SUPFAM" id="SSF52087">
    <property type="entry name" value="CRAL/TRIO domain"/>
    <property type="match status" value="1"/>
</dbReference>